<dbReference type="Proteomes" id="UP000264294">
    <property type="component" value="Unassembled WGS sequence"/>
</dbReference>
<dbReference type="SUPFAM" id="SSF53335">
    <property type="entry name" value="S-adenosyl-L-methionine-dependent methyltransferases"/>
    <property type="match status" value="1"/>
</dbReference>
<evidence type="ECO:0000313" key="6">
    <source>
        <dbReference type="EMBL" id="RFT68203.1"/>
    </source>
</evidence>
<dbReference type="GO" id="GO:0003723">
    <property type="term" value="F:RNA binding"/>
    <property type="evidence" value="ECO:0007669"/>
    <property type="project" value="UniProtKB-KW"/>
</dbReference>
<reference evidence="6 8" key="2">
    <citation type="submission" date="2018-08" db="EMBL/GenBank/DDBJ databases">
        <title>Bacillus clarus sp. nov. strain PS00077A.</title>
        <authorList>
            <person name="Mendez Acevedo M."/>
            <person name="Carroll L."/>
            <person name="Mukherjee M."/>
            <person name="Wiedmann M."/>
            <person name="Kovac J."/>
        </authorList>
    </citation>
    <scope>NUCLEOTIDE SEQUENCE [LARGE SCALE GENOMIC DNA]</scope>
    <source>
        <strain evidence="6 8">PS00077A</strain>
    </source>
</reference>
<dbReference type="Pfam" id="PF00398">
    <property type="entry name" value="RrnaAD"/>
    <property type="match status" value="1"/>
</dbReference>
<dbReference type="EMBL" id="JMQC01000008">
    <property type="protein sequence ID" value="KFN02221.1"/>
    <property type="molecule type" value="Genomic_DNA"/>
</dbReference>
<dbReference type="CDD" id="cd02440">
    <property type="entry name" value="AdoMet_MTases"/>
    <property type="match status" value="1"/>
</dbReference>
<evidence type="ECO:0000313" key="7">
    <source>
        <dbReference type="Proteomes" id="UP000029389"/>
    </source>
</evidence>
<dbReference type="Gene3D" id="3.40.50.150">
    <property type="entry name" value="Vaccinia Virus protein VP39"/>
    <property type="match status" value="1"/>
</dbReference>
<evidence type="ECO:0000256" key="4">
    <source>
        <dbReference type="ARBA" id="ARBA00022884"/>
    </source>
</evidence>
<keyword evidence="2" id="KW-0808">Transferase</keyword>
<dbReference type="PATRIC" id="fig|1405.8.peg.2040"/>
<comment type="caution">
    <text evidence="5">The sequence shown here is derived from an EMBL/GenBank/DDBJ whole genome shotgun (WGS) entry which is preliminary data.</text>
</comment>
<organism evidence="5 7">
    <name type="scientific">Bacillus clarus</name>
    <dbReference type="NCBI Taxonomy" id="2338372"/>
    <lineage>
        <taxon>Bacteria</taxon>
        <taxon>Bacillati</taxon>
        <taxon>Bacillota</taxon>
        <taxon>Bacilli</taxon>
        <taxon>Bacillales</taxon>
        <taxon>Bacillaceae</taxon>
        <taxon>Bacillus</taxon>
        <taxon>Bacillus cereus group</taxon>
    </lineage>
</organism>
<reference evidence="5 7" key="1">
    <citation type="submission" date="2014-04" db="EMBL/GenBank/DDBJ databases">
        <authorList>
            <person name="Bishop-Lilly K.A."/>
            <person name="Broomall S.M."/>
            <person name="Chain P.S."/>
            <person name="Chertkov O."/>
            <person name="Coyne S.R."/>
            <person name="Daligault H.E."/>
            <person name="Davenport K.W."/>
            <person name="Erkkila T."/>
            <person name="Frey K.G."/>
            <person name="Gibbons H.S."/>
            <person name="Gu W."/>
            <person name="Jaissle J."/>
            <person name="Johnson S.L."/>
            <person name="Koroleva G.I."/>
            <person name="Ladner J.T."/>
            <person name="Lo C.-C."/>
            <person name="Minogue T.D."/>
            <person name="Munk C."/>
            <person name="Palacios G.F."/>
            <person name="Redden C.L."/>
            <person name="Rosenzweig C.N."/>
            <person name="Scholz M.B."/>
            <person name="Teshima H."/>
            <person name="Xu Y."/>
        </authorList>
    </citation>
    <scope>NUCLEOTIDE SEQUENCE [LARGE SCALE GENOMIC DNA]</scope>
    <source>
        <strain evidence="5 7">BHP</strain>
    </source>
</reference>
<evidence type="ECO:0000256" key="2">
    <source>
        <dbReference type="ARBA" id="ARBA00022679"/>
    </source>
</evidence>
<dbReference type="Proteomes" id="UP000029389">
    <property type="component" value="Unassembled WGS sequence"/>
</dbReference>
<keyword evidence="1 5" id="KW-0489">Methyltransferase</keyword>
<dbReference type="InterPro" id="IPR029063">
    <property type="entry name" value="SAM-dependent_MTases_sf"/>
</dbReference>
<proteinExistence type="predicted"/>
<dbReference type="AlphaFoldDB" id="A0A090ZD74"/>
<keyword evidence="4" id="KW-0694">RNA-binding</keyword>
<dbReference type="GO" id="GO:0032259">
    <property type="term" value="P:methylation"/>
    <property type="evidence" value="ECO:0007669"/>
    <property type="project" value="UniProtKB-KW"/>
</dbReference>
<keyword evidence="3" id="KW-0949">S-adenosyl-L-methionine</keyword>
<evidence type="ECO:0000256" key="1">
    <source>
        <dbReference type="ARBA" id="ARBA00022603"/>
    </source>
</evidence>
<keyword evidence="8" id="KW-1185">Reference proteome</keyword>
<gene>
    <name evidence="6" type="ORF">D0U04_04860</name>
    <name evidence="5" type="ORF">DJ93_1842</name>
</gene>
<dbReference type="GO" id="GO:0008168">
    <property type="term" value="F:methyltransferase activity"/>
    <property type="evidence" value="ECO:0007669"/>
    <property type="project" value="UniProtKB-KW"/>
</dbReference>
<protein>
    <submittedName>
        <fullName evidence="6">Methyltransferase domain-containing protein</fullName>
    </submittedName>
    <submittedName>
        <fullName evidence="5">Ribosomal RNA adenine dimethylase family protein</fullName>
    </submittedName>
</protein>
<accession>A0A090ZD74</accession>
<evidence type="ECO:0000313" key="8">
    <source>
        <dbReference type="Proteomes" id="UP000264294"/>
    </source>
</evidence>
<dbReference type="RefSeq" id="WP_042980559.1">
    <property type="nucleotide sequence ID" value="NZ_JMQC01000008.1"/>
</dbReference>
<evidence type="ECO:0000313" key="5">
    <source>
        <dbReference type="EMBL" id="KFN02221.1"/>
    </source>
</evidence>
<dbReference type="InterPro" id="IPR001737">
    <property type="entry name" value="KsgA/Erm"/>
</dbReference>
<dbReference type="EMBL" id="QVOD01000003">
    <property type="protein sequence ID" value="RFT68203.1"/>
    <property type="molecule type" value="Genomic_DNA"/>
</dbReference>
<sequence length="192" mass="22210">MQLITFLNEFIKHPKHTGAIAPSSKILAKKMVDVIDFNIAKCIVELGPGTGAFTKEIMKRKKKETIFLLIEINEVFFKELKRKFKDEQNVIVIHGSAENIKKYMEELNIECIDYVLSGLPFTSLPEEVSMRILNNVMETIHENGEFITFQYSLVKKGFIQHFFPEITLKKVWLNFPPAYVFSCKKELGRAYA</sequence>
<name>A0A090ZD74_9BACI</name>
<evidence type="ECO:0000256" key="3">
    <source>
        <dbReference type="ARBA" id="ARBA00022691"/>
    </source>
</evidence>